<gene>
    <name evidence="10" type="primary">acs</name>
    <name evidence="10" type="ORF">DPC56_00200</name>
</gene>
<dbReference type="FunFam" id="3.40.50.12780:FF:000001">
    <property type="entry name" value="Acetyl-coenzyme A synthetase"/>
    <property type="match status" value="1"/>
</dbReference>
<sequence length="650" mass="74194">MSDHLDALLHEKRIFYPPEELVKESNIRKWMDERNIKGYSELIKRCEEDPEWFWDELAQELDWFEPYTKILEWNPPYAKWFADGKFNIVHNALDRHAKGWRKNKIAYIWEGEDGRRRKLTYFDLYREVNRLANALKGLGVRKGDRVSIYLPMIPELPIAMLACAKIGAIHSVVFSGFWAKAFKERAIDAGSKIVITADAFHRRGKLIKLKDTLDTVIDDIPTIEKVIVVEHLKTEVDMKEGRDVFWDDLLKGQEKECETEILGAEDTLFILYTSGTTGKPKGVVHTHGGYAVGTYTTMKFVFDIRDDDIYWCTADIGWITGHSYVVYGPLIAGATSILYDGAPDYPDPGRLWKMIEDYGVTIFYTAPTLVRMFMKYGEKWPQDHDLSSLRLLGSVGEPINPEAWMWYYENIGGRRCPIMDTWWQTETGMHIITPLPISPLKPGSAYKPFPTIKADVLDDDGNSLRGEGGHLVIKTPWPAMFRTLYKDEKRYIESYWSKFPNIYLTGDVGRIDEDGYFWIQGREDDILNVAGHRISTAEVESALVSHPLVVEAAVVGKPDILKGEEIAAFVILKEDVKPTQHLKGVLREHVRKEIGPIATPSYIGFVDDLPKTRSGKIMRRIIKAKLIGEDVGDTSTLANPEAVDELEKAL</sequence>
<dbReference type="Proteomes" id="UP000249782">
    <property type="component" value="Unassembled WGS sequence"/>
</dbReference>
<keyword evidence="4" id="KW-0547">Nucleotide-binding</keyword>
<proteinExistence type="inferred from homology"/>
<dbReference type="InterPro" id="IPR042099">
    <property type="entry name" value="ANL_N_sf"/>
</dbReference>
<dbReference type="InterPro" id="IPR045851">
    <property type="entry name" value="AMP-bd_C_sf"/>
</dbReference>
<dbReference type="InterPro" id="IPR025110">
    <property type="entry name" value="AMP-bd_C"/>
</dbReference>
<feature type="domain" description="AMP-dependent synthetase/ligase" evidence="7">
    <location>
        <begin position="94"/>
        <end position="477"/>
    </location>
</feature>
<dbReference type="InterPro" id="IPR020845">
    <property type="entry name" value="AMP-binding_CS"/>
</dbReference>
<dbReference type="Gene3D" id="3.40.50.12780">
    <property type="entry name" value="N-terminal domain of ligase-like"/>
    <property type="match status" value="1"/>
</dbReference>
<dbReference type="InterPro" id="IPR011904">
    <property type="entry name" value="Ac_CoA_lig"/>
</dbReference>
<dbReference type="EMBL" id="QLOE01000001">
    <property type="protein sequence ID" value="RAO79749.1"/>
    <property type="molecule type" value="Genomic_DNA"/>
</dbReference>
<dbReference type="GO" id="GO:0016208">
    <property type="term" value="F:AMP binding"/>
    <property type="evidence" value="ECO:0007669"/>
    <property type="project" value="InterPro"/>
</dbReference>
<dbReference type="PROSITE" id="PS00455">
    <property type="entry name" value="AMP_BINDING"/>
    <property type="match status" value="1"/>
</dbReference>
<protein>
    <recommendedName>
        <fullName evidence="2 6">Acetate--CoA ligase</fullName>
        <ecNumber evidence="2 6">6.2.1.1</ecNumber>
    </recommendedName>
</protein>
<dbReference type="OrthoDB" id="371752at2157"/>
<dbReference type="NCBIfam" id="NF001208">
    <property type="entry name" value="PRK00174.1"/>
    <property type="match status" value="1"/>
</dbReference>
<evidence type="ECO:0000256" key="5">
    <source>
        <dbReference type="ARBA" id="ARBA00022840"/>
    </source>
</evidence>
<dbReference type="NCBIfam" id="TIGR02188">
    <property type="entry name" value="Ac_CoA_lig_AcsA"/>
    <property type="match status" value="1"/>
</dbReference>
<comment type="caution">
    <text evidence="10">The sequence shown here is derived from an EMBL/GenBank/DDBJ whole genome shotgun (WGS) entry which is preliminary data.</text>
</comment>
<organism evidence="10 11">
    <name type="scientific">Methanothermobacter tenebrarum</name>
    <dbReference type="NCBI Taxonomy" id="680118"/>
    <lineage>
        <taxon>Archaea</taxon>
        <taxon>Methanobacteriati</taxon>
        <taxon>Methanobacteriota</taxon>
        <taxon>Methanomada group</taxon>
        <taxon>Methanobacteria</taxon>
        <taxon>Methanobacteriales</taxon>
        <taxon>Methanobacteriaceae</taxon>
        <taxon>Methanothermobacter</taxon>
    </lineage>
</organism>
<dbReference type="GO" id="GO:0005524">
    <property type="term" value="F:ATP binding"/>
    <property type="evidence" value="ECO:0007669"/>
    <property type="project" value="UniProtKB-KW"/>
</dbReference>
<dbReference type="InterPro" id="IPR032387">
    <property type="entry name" value="ACAS_N"/>
</dbReference>
<feature type="domain" description="AMP-binding enzyme C-terminal" evidence="8">
    <location>
        <begin position="538"/>
        <end position="616"/>
    </location>
</feature>
<evidence type="ECO:0000256" key="6">
    <source>
        <dbReference type="NCBIfam" id="TIGR02188"/>
    </source>
</evidence>
<evidence type="ECO:0000256" key="4">
    <source>
        <dbReference type="ARBA" id="ARBA00022741"/>
    </source>
</evidence>
<keyword evidence="3 10" id="KW-0436">Ligase</keyword>
<evidence type="ECO:0000256" key="1">
    <source>
        <dbReference type="ARBA" id="ARBA00006432"/>
    </source>
</evidence>
<evidence type="ECO:0000313" key="10">
    <source>
        <dbReference type="EMBL" id="RAO79749.1"/>
    </source>
</evidence>
<name>A0A328PBH4_9EURY</name>
<dbReference type="GO" id="GO:0043427">
    <property type="term" value="P:carbon fixation by 3-hydroxypropionate cycle"/>
    <property type="evidence" value="ECO:0007669"/>
    <property type="project" value="UniProtKB-ARBA"/>
</dbReference>
<dbReference type="Pfam" id="PF16177">
    <property type="entry name" value="ACAS_N"/>
    <property type="match status" value="1"/>
</dbReference>
<dbReference type="InterPro" id="IPR000873">
    <property type="entry name" value="AMP-dep_synth/lig_dom"/>
</dbReference>
<evidence type="ECO:0000259" key="8">
    <source>
        <dbReference type="Pfam" id="PF13193"/>
    </source>
</evidence>
<dbReference type="EC" id="6.2.1.1" evidence="2 6"/>
<keyword evidence="11" id="KW-1185">Reference proteome</keyword>
<evidence type="ECO:0000259" key="7">
    <source>
        <dbReference type="Pfam" id="PF00501"/>
    </source>
</evidence>
<evidence type="ECO:0000256" key="2">
    <source>
        <dbReference type="ARBA" id="ARBA00013275"/>
    </source>
</evidence>
<dbReference type="GO" id="GO:0003987">
    <property type="term" value="F:acetate-CoA ligase activity"/>
    <property type="evidence" value="ECO:0007669"/>
    <property type="project" value="UniProtKB-UniRule"/>
</dbReference>
<dbReference type="Gene3D" id="3.30.300.30">
    <property type="match status" value="1"/>
</dbReference>
<evidence type="ECO:0000259" key="9">
    <source>
        <dbReference type="Pfam" id="PF16177"/>
    </source>
</evidence>
<dbReference type="AlphaFoldDB" id="A0A328PBH4"/>
<evidence type="ECO:0000256" key="3">
    <source>
        <dbReference type="ARBA" id="ARBA00022598"/>
    </source>
</evidence>
<comment type="similarity">
    <text evidence="1">Belongs to the ATP-dependent AMP-binding enzyme family.</text>
</comment>
<dbReference type="GO" id="GO:0043955">
    <property type="term" value="F:3-hydroxypropionyl-CoA synthetase activity"/>
    <property type="evidence" value="ECO:0007669"/>
    <property type="project" value="UniProtKB-ARBA"/>
</dbReference>
<dbReference type="PANTHER" id="PTHR24095:SF14">
    <property type="entry name" value="ACETYL-COENZYME A SYNTHETASE 1"/>
    <property type="match status" value="1"/>
</dbReference>
<dbReference type="RefSeq" id="WP_112093060.1">
    <property type="nucleotide sequence ID" value="NZ_QLOE01000001.1"/>
</dbReference>
<dbReference type="PANTHER" id="PTHR24095">
    <property type="entry name" value="ACETYL-COENZYME A SYNTHETASE"/>
    <property type="match status" value="1"/>
</dbReference>
<reference evidence="10 11" key="1">
    <citation type="submission" date="2018-06" db="EMBL/GenBank/DDBJ databases">
        <title>Draft genome sequence of hyperthermophilic methanogen Methanothermobacter tenebrarum sp. MCM-B 1447.</title>
        <authorList>
            <person name="Pore S.D."/>
            <person name="Dagar S."/>
            <person name="Dhakephalkar P.K."/>
        </authorList>
    </citation>
    <scope>NUCLEOTIDE SEQUENCE [LARGE SCALE GENOMIC DNA]</scope>
    <source>
        <strain evidence="10 11">MCM B 1447</strain>
    </source>
</reference>
<dbReference type="SUPFAM" id="SSF56801">
    <property type="entry name" value="Acetyl-CoA synthetase-like"/>
    <property type="match status" value="1"/>
</dbReference>
<feature type="domain" description="Acetyl-coenzyme A synthetase N-terminal" evidence="9">
    <location>
        <begin position="39"/>
        <end position="92"/>
    </location>
</feature>
<dbReference type="GO" id="GO:0019427">
    <property type="term" value="P:acetyl-CoA biosynthetic process from acetate"/>
    <property type="evidence" value="ECO:0007669"/>
    <property type="project" value="UniProtKB-UniRule"/>
</dbReference>
<keyword evidence="5" id="KW-0067">ATP-binding</keyword>
<dbReference type="Pfam" id="PF13193">
    <property type="entry name" value="AMP-binding_C"/>
    <property type="match status" value="1"/>
</dbReference>
<dbReference type="Pfam" id="PF00501">
    <property type="entry name" value="AMP-binding"/>
    <property type="match status" value="1"/>
</dbReference>
<accession>A0A328PBH4</accession>
<evidence type="ECO:0000313" key="11">
    <source>
        <dbReference type="Proteomes" id="UP000249782"/>
    </source>
</evidence>
<dbReference type="CDD" id="cd05966">
    <property type="entry name" value="ACS"/>
    <property type="match status" value="1"/>
</dbReference>